<accession>A0A351JSQ7</accession>
<proteinExistence type="predicted"/>
<organism evidence="2 3">
    <name type="scientific">candidate division WWE3 bacterium</name>
    <dbReference type="NCBI Taxonomy" id="2053526"/>
    <lineage>
        <taxon>Bacteria</taxon>
        <taxon>Katanobacteria</taxon>
    </lineage>
</organism>
<feature type="transmembrane region" description="Helical" evidence="1">
    <location>
        <begin position="15"/>
        <end position="34"/>
    </location>
</feature>
<evidence type="ECO:0008006" key="4">
    <source>
        <dbReference type="Google" id="ProtNLM"/>
    </source>
</evidence>
<reference evidence="2 3" key="1">
    <citation type="journal article" date="2018" name="Nat. Biotechnol.">
        <title>A standardized bacterial taxonomy based on genome phylogeny substantially revises the tree of life.</title>
        <authorList>
            <person name="Parks D.H."/>
            <person name="Chuvochina M."/>
            <person name="Waite D.W."/>
            <person name="Rinke C."/>
            <person name="Skarshewski A."/>
            <person name="Chaumeil P.A."/>
            <person name="Hugenholtz P."/>
        </authorList>
    </citation>
    <scope>NUCLEOTIDE SEQUENCE [LARGE SCALE GENOMIC DNA]</scope>
    <source>
        <strain evidence="2">UBA10185</strain>
    </source>
</reference>
<keyword evidence="1" id="KW-0472">Membrane</keyword>
<dbReference type="Proteomes" id="UP000264072">
    <property type="component" value="Unassembled WGS sequence"/>
</dbReference>
<gene>
    <name evidence="2" type="ORF">DCY43_01035</name>
</gene>
<keyword evidence="1" id="KW-1133">Transmembrane helix</keyword>
<keyword evidence="1" id="KW-0812">Transmembrane</keyword>
<sequence length="98" mass="10801">MPRRKKSMCESKGSTATSFTLGALIGAGIGYFVITPKGRKLLKEYWKKVEPYVASAKDALEEGVEEGKEQGTKLGEAVQQRIPESIKKPLRKSLFKGL</sequence>
<protein>
    <recommendedName>
        <fullName evidence="4">YtxH domain-containing protein</fullName>
    </recommendedName>
</protein>
<name>A0A351JSQ7_UNCKA</name>
<dbReference type="EMBL" id="DNHX01000007">
    <property type="protein sequence ID" value="HAZ29327.1"/>
    <property type="molecule type" value="Genomic_DNA"/>
</dbReference>
<comment type="caution">
    <text evidence="2">The sequence shown here is derived from an EMBL/GenBank/DDBJ whole genome shotgun (WGS) entry which is preliminary data.</text>
</comment>
<dbReference type="AlphaFoldDB" id="A0A351JSQ7"/>
<evidence type="ECO:0000256" key="1">
    <source>
        <dbReference type="SAM" id="Phobius"/>
    </source>
</evidence>
<evidence type="ECO:0000313" key="2">
    <source>
        <dbReference type="EMBL" id="HAZ29327.1"/>
    </source>
</evidence>
<evidence type="ECO:0000313" key="3">
    <source>
        <dbReference type="Proteomes" id="UP000264072"/>
    </source>
</evidence>